<feature type="compositionally biased region" description="Polar residues" evidence="1">
    <location>
        <begin position="22"/>
        <end position="50"/>
    </location>
</feature>
<name>A0ABR1S4R3_9PEZI</name>
<feature type="region of interest" description="Disordered" evidence="1">
    <location>
        <begin position="1"/>
        <end position="58"/>
    </location>
</feature>
<evidence type="ECO:0000256" key="1">
    <source>
        <dbReference type="SAM" id="MobiDB-lite"/>
    </source>
</evidence>
<evidence type="ECO:0000313" key="2">
    <source>
        <dbReference type="EMBL" id="KAK8026385.1"/>
    </source>
</evidence>
<evidence type="ECO:0000313" key="3">
    <source>
        <dbReference type="Proteomes" id="UP001396898"/>
    </source>
</evidence>
<accession>A0ABR1S4R3</accession>
<dbReference type="EMBL" id="JAQQWI010000007">
    <property type="protein sequence ID" value="KAK8026385.1"/>
    <property type="molecule type" value="Genomic_DNA"/>
</dbReference>
<reference evidence="2 3" key="1">
    <citation type="submission" date="2023-01" db="EMBL/GenBank/DDBJ databases">
        <title>Analysis of 21 Apiospora genomes using comparative genomics revels a genus with tremendous synthesis potential of carbohydrate active enzymes and secondary metabolites.</title>
        <authorList>
            <person name="Sorensen T."/>
        </authorList>
    </citation>
    <scope>NUCLEOTIDE SEQUENCE [LARGE SCALE GENOMIC DNA]</scope>
    <source>
        <strain evidence="2 3">CBS 20057</strain>
    </source>
</reference>
<protein>
    <submittedName>
        <fullName evidence="2">Uncharacterized protein</fullName>
    </submittedName>
</protein>
<comment type="caution">
    <text evidence="2">The sequence shown here is derived from an EMBL/GenBank/DDBJ whole genome shotgun (WGS) entry which is preliminary data.</text>
</comment>
<gene>
    <name evidence="2" type="ORF">PG991_003441</name>
</gene>
<organism evidence="2 3">
    <name type="scientific">Apiospora marii</name>
    <dbReference type="NCBI Taxonomy" id="335849"/>
    <lineage>
        <taxon>Eukaryota</taxon>
        <taxon>Fungi</taxon>
        <taxon>Dikarya</taxon>
        <taxon>Ascomycota</taxon>
        <taxon>Pezizomycotina</taxon>
        <taxon>Sordariomycetes</taxon>
        <taxon>Xylariomycetidae</taxon>
        <taxon>Amphisphaeriales</taxon>
        <taxon>Apiosporaceae</taxon>
        <taxon>Apiospora</taxon>
    </lineage>
</organism>
<proteinExistence type="predicted"/>
<dbReference type="Proteomes" id="UP001396898">
    <property type="component" value="Unassembled WGS sequence"/>
</dbReference>
<keyword evidence="3" id="KW-1185">Reference proteome</keyword>
<feature type="compositionally biased region" description="Basic and acidic residues" evidence="1">
    <location>
        <begin position="1"/>
        <end position="12"/>
    </location>
</feature>
<sequence>MASEAPEQRTESYEMQDIPLSPQISHSASPTASVRSTAGGPVSTTGATQPKQRESGGLSTFVGGITGRIQARIRARTMPICNALINVCAGRVDVGLKVAAILSFVITAVLVWPSISSASDGHKAAMIAEWTARKDFLENCEAVSIPAHVYSFRPY</sequence>